<evidence type="ECO:0000256" key="1">
    <source>
        <dbReference type="ARBA" id="ARBA00004651"/>
    </source>
</evidence>
<feature type="compositionally biased region" description="Basic and acidic residues" evidence="8">
    <location>
        <begin position="148"/>
        <end position="157"/>
    </location>
</feature>
<dbReference type="GO" id="GO:0005886">
    <property type="term" value="C:plasma membrane"/>
    <property type="evidence" value="ECO:0007669"/>
    <property type="project" value="UniProtKB-SubCell"/>
</dbReference>
<evidence type="ECO:0000256" key="7">
    <source>
        <dbReference type="ARBA" id="ARBA00023136"/>
    </source>
</evidence>
<evidence type="ECO:0000256" key="4">
    <source>
        <dbReference type="ARBA" id="ARBA00022475"/>
    </source>
</evidence>
<evidence type="ECO:0000313" key="10">
    <source>
        <dbReference type="EMBL" id="REG83413.1"/>
    </source>
</evidence>
<dbReference type="AlphaFoldDB" id="A0A3E0DL39"/>
<evidence type="ECO:0000256" key="5">
    <source>
        <dbReference type="ARBA" id="ARBA00022692"/>
    </source>
</evidence>
<dbReference type="Proteomes" id="UP000256405">
    <property type="component" value="Unassembled WGS sequence"/>
</dbReference>
<comment type="caution">
    <text evidence="10">The sequence shown here is derived from an EMBL/GenBank/DDBJ whole genome shotgun (WGS) entry which is preliminary data.</text>
</comment>
<keyword evidence="5 9" id="KW-0812">Transmembrane</keyword>
<keyword evidence="7 9" id="KW-0472">Membrane</keyword>
<feature type="region of interest" description="Disordered" evidence="8">
    <location>
        <begin position="136"/>
        <end position="170"/>
    </location>
</feature>
<feature type="transmembrane region" description="Helical" evidence="9">
    <location>
        <begin position="308"/>
        <end position="328"/>
    </location>
</feature>
<feature type="transmembrane region" description="Helical" evidence="9">
    <location>
        <begin position="12"/>
        <end position="28"/>
    </location>
</feature>
<comment type="subcellular location">
    <subcellularLocation>
        <location evidence="1">Cell membrane</location>
        <topology evidence="1">Multi-pass membrane protein</topology>
    </subcellularLocation>
</comment>
<accession>A0A3E0DL39</accession>
<keyword evidence="4" id="KW-1003">Cell membrane</keyword>
<proteinExistence type="inferred from homology"/>
<keyword evidence="6 9" id="KW-1133">Transmembrane helix</keyword>
<feature type="transmembrane region" description="Helical" evidence="9">
    <location>
        <begin position="67"/>
        <end position="89"/>
    </location>
</feature>
<evidence type="ECO:0000256" key="6">
    <source>
        <dbReference type="ARBA" id="ARBA00022989"/>
    </source>
</evidence>
<feature type="transmembrane region" description="Helical" evidence="9">
    <location>
        <begin position="34"/>
        <end position="55"/>
    </location>
</feature>
<feature type="transmembrane region" description="Helical" evidence="9">
    <location>
        <begin position="187"/>
        <end position="211"/>
    </location>
</feature>
<feature type="transmembrane region" description="Helical" evidence="9">
    <location>
        <begin position="246"/>
        <end position="266"/>
    </location>
</feature>
<organism evidence="10 11">
    <name type="scientific">Algoriphagus antarcticus</name>
    <dbReference type="NCBI Taxonomy" id="238540"/>
    <lineage>
        <taxon>Bacteria</taxon>
        <taxon>Pseudomonadati</taxon>
        <taxon>Bacteroidota</taxon>
        <taxon>Cytophagia</taxon>
        <taxon>Cytophagales</taxon>
        <taxon>Cyclobacteriaceae</taxon>
        <taxon>Algoriphagus</taxon>
    </lineage>
</organism>
<dbReference type="Pfam" id="PF01594">
    <property type="entry name" value="AI-2E_transport"/>
    <property type="match status" value="1"/>
</dbReference>
<gene>
    <name evidence="10" type="ORF">C8N25_11858</name>
</gene>
<keyword evidence="11" id="KW-1185">Reference proteome</keyword>
<comment type="similarity">
    <text evidence="2">Belongs to the autoinducer-2 exporter (AI-2E) (TC 2.A.86) family.</text>
</comment>
<evidence type="ECO:0000313" key="11">
    <source>
        <dbReference type="Proteomes" id="UP000256405"/>
    </source>
</evidence>
<dbReference type="RefSeq" id="WP_169714457.1">
    <property type="nucleotide sequence ID" value="NZ_MSSW01000053.1"/>
</dbReference>
<evidence type="ECO:0000256" key="3">
    <source>
        <dbReference type="ARBA" id="ARBA00022448"/>
    </source>
</evidence>
<dbReference type="EMBL" id="QUNF01000018">
    <property type="protein sequence ID" value="REG83413.1"/>
    <property type="molecule type" value="Genomic_DNA"/>
</dbReference>
<evidence type="ECO:0000256" key="2">
    <source>
        <dbReference type="ARBA" id="ARBA00009773"/>
    </source>
</evidence>
<evidence type="ECO:0000256" key="9">
    <source>
        <dbReference type="SAM" id="Phobius"/>
    </source>
</evidence>
<evidence type="ECO:0000256" key="8">
    <source>
        <dbReference type="SAM" id="MobiDB-lite"/>
    </source>
</evidence>
<name>A0A3E0DL39_9BACT</name>
<sequence length="417" mass="45257">MNSTDRHTPGKEILTFFALIMVGLYFFIDGIMAATGFLIPITVSILLALICIPLARKLENVGLNRGFSSLICVLVSFIAFVSFFVLISFQITQFSDKWPEIKNKAKTGLESAEDFISKNTGFSFQKDIDQVFAADSEEPSSQLSDTDGQTKAEERVQENSQPDRSAASDDSLISKVPTGLFSRVGGVVISFFGFLANSALAMIYLFFLLYYRTKLKLSILNFFSDENQSNAKDVLADTIKLALDFLIGRMILIAFLALIYGIGLSISGIDNAILISILAAILSLIPYVGNIIGLILAMSMAAFSGGGLGMYIGVAATYFFAQFIESYILQPFVVGGKVNINPIVTIIVVVLGGTIWGVAGMILSIPIIGIFKIVCDAVPVLQPVGYFLGEEDLGSDDEEPGKLKQWGKKIWSKISGK</sequence>
<feature type="transmembrane region" description="Helical" evidence="9">
    <location>
        <begin position="340"/>
        <end position="363"/>
    </location>
</feature>
<reference evidence="10 11" key="1">
    <citation type="submission" date="2018-08" db="EMBL/GenBank/DDBJ databases">
        <title>Genomic Encyclopedia of Archaeal and Bacterial Type Strains, Phase II (KMG-II): from individual species to whole genera.</title>
        <authorList>
            <person name="Goeker M."/>
        </authorList>
    </citation>
    <scope>NUCLEOTIDE SEQUENCE [LARGE SCALE GENOMIC DNA]</scope>
    <source>
        <strain evidence="10 11">DSM 15986</strain>
    </source>
</reference>
<protein>
    <submittedName>
        <fullName evidence="10">Putative PurR-regulated permease PerM</fullName>
    </submittedName>
</protein>
<dbReference type="InterPro" id="IPR002549">
    <property type="entry name" value="AI-2E-like"/>
</dbReference>
<feature type="transmembrane region" description="Helical" evidence="9">
    <location>
        <begin position="272"/>
        <end position="296"/>
    </location>
</feature>
<keyword evidence="3" id="KW-0813">Transport</keyword>
<dbReference type="PANTHER" id="PTHR21716">
    <property type="entry name" value="TRANSMEMBRANE PROTEIN"/>
    <property type="match status" value="1"/>
</dbReference>
<dbReference type="PANTHER" id="PTHR21716:SF53">
    <property type="entry name" value="PERMEASE PERM-RELATED"/>
    <property type="match status" value="1"/>
</dbReference>